<dbReference type="SMART" id="SM01005">
    <property type="entry name" value="Ala_racemase_C"/>
    <property type="match status" value="1"/>
</dbReference>
<dbReference type="Gene3D" id="3.20.20.10">
    <property type="entry name" value="Alanine racemase"/>
    <property type="match status" value="1"/>
</dbReference>
<dbReference type="FunFam" id="2.40.37.10:FF:000006">
    <property type="entry name" value="Alanine racemase"/>
    <property type="match status" value="1"/>
</dbReference>
<dbReference type="PROSITE" id="PS00395">
    <property type="entry name" value="ALANINE_RACEMASE"/>
    <property type="match status" value="1"/>
</dbReference>
<dbReference type="KEGG" id="gsb:GSUB_13230"/>
<dbReference type="SUPFAM" id="SSF51419">
    <property type="entry name" value="PLP-binding barrel"/>
    <property type="match status" value="1"/>
</dbReference>
<dbReference type="InterPro" id="IPR009006">
    <property type="entry name" value="Ala_racemase/Decarboxylase_C"/>
</dbReference>
<dbReference type="Proteomes" id="UP000035036">
    <property type="component" value="Chromosome"/>
</dbReference>
<evidence type="ECO:0000313" key="9">
    <source>
        <dbReference type="EMBL" id="AJF07328.1"/>
    </source>
</evidence>
<dbReference type="PRINTS" id="PR00992">
    <property type="entry name" value="ALARACEMASE"/>
</dbReference>
<dbReference type="Pfam" id="PF00842">
    <property type="entry name" value="Ala_racemase_C"/>
    <property type="match status" value="1"/>
</dbReference>
<dbReference type="RefSeq" id="WP_040201206.1">
    <property type="nucleotide sequence ID" value="NZ_CP010311.1"/>
</dbReference>
<dbReference type="InterPro" id="IPR000821">
    <property type="entry name" value="Ala_racemase"/>
</dbReference>
<keyword evidence="3 5" id="KW-0663">Pyridoxal phosphate</keyword>
<dbReference type="InterPro" id="IPR020622">
    <property type="entry name" value="Ala_racemase_pyridoxalP-BS"/>
</dbReference>
<evidence type="ECO:0000256" key="3">
    <source>
        <dbReference type="ARBA" id="ARBA00022898"/>
    </source>
</evidence>
<sequence length="373" mass="40841">MICVERPTYVEIDLNALRHNFALAAERAGGAGRILAVVKADAYGHGATQVARALRRQGVHWFGTALLEEARELREAGLNDPILVLGGVFPGQEESFAALNLTPCIFDLEAARRLNAAGGASGRSISCHLKIDTGMGRVGFLPEDLPEVLKQLRELEHLHFKGVLSHLALADDPSSSHNEEQMARFHAVLDTLHEYDLHPRHVHIDNSAALYSDLMPECTLVRPGVTLYGGYPSGHFAHLDLQPVMHWRTVVAAIKTLPAGRGVSYGHRFVTERPTRIATLPVGYADGYNRRLTGCGEVLIGGRRAPVVGTVCMDWTMVDVTDLPEVGVGALVTLLGCDGDDCIRAEEWAERIGTINYEVFCQVSKRVPRVYKE</sequence>
<keyword evidence="10" id="KW-1185">Reference proteome</keyword>
<proteinExistence type="inferred from homology"/>
<keyword evidence="4 5" id="KW-0413">Isomerase</keyword>
<dbReference type="GO" id="GO:0030170">
    <property type="term" value="F:pyridoxal phosphate binding"/>
    <property type="evidence" value="ECO:0007669"/>
    <property type="project" value="UniProtKB-UniRule"/>
</dbReference>
<name>A0A0B5FIZ0_9BACT</name>
<dbReference type="GO" id="GO:0030632">
    <property type="term" value="P:D-alanine biosynthetic process"/>
    <property type="evidence" value="ECO:0007669"/>
    <property type="project" value="UniProtKB-UniRule"/>
</dbReference>
<dbReference type="STRING" id="483547.GSUB_13230"/>
<evidence type="ECO:0000313" key="10">
    <source>
        <dbReference type="Proteomes" id="UP000035036"/>
    </source>
</evidence>
<evidence type="ECO:0000256" key="6">
    <source>
        <dbReference type="PIRSR" id="PIRSR600821-50"/>
    </source>
</evidence>
<dbReference type="PANTHER" id="PTHR30511:SF0">
    <property type="entry name" value="ALANINE RACEMASE, CATABOLIC-RELATED"/>
    <property type="match status" value="1"/>
</dbReference>
<dbReference type="SUPFAM" id="SSF50621">
    <property type="entry name" value="Alanine racemase C-terminal domain-like"/>
    <property type="match status" value="1"/>
</dbReference>
<feature type="binding site" evidence="5 7">
    <location>
        <position position="137"/>
    </location>
    <ligand>
        <name>substrate</name>
    </ligand>
</feature>
<dbReference type="GO" id="GO:0005829">
    <property type="term" value="C:cytosol"/>
    <property type="evidence" value="ECO:0007669"/>
    <property type="project" value="TreeGrafter"/>
</dbReference>
<dbReference type="EC" id="5.1.1.1" evidence="5"/>
<comment type="pathway">
    <text evidence="5">Amino-acid biosynthesis; D-alanine biosynthesis; D-alanine from L-alanine: step 1/1.</text>
</comment>
<dbReference type="HOGENOM" id="CLU_028393_2_2_7"/>
<dbReference type="EMBL" id="CP010311">
    <property type="protein sequence ID" value="AJF07328.1"/>
    <property type="molecule type" value="Genomic_DNA"/>
</dbReference>
<reference evidence="9 10" key="1">
    <citation type="journal article" date="2015" name="Genome Announc.">
        <title>Genomes of Geoalkalibacter ferrihydriticus Z-0531T and Geoalkalibacter subterraneus Red1T, Two Haloalkaliphilic Metal-Reducing Deltaproteobacteria.</title>
        <authorList>
            <person name="Badalamenti J.P."/>
            <person name="Krajmalnik-Brown R."/>
            <person name="Torres C.I."/>
            <person name="Bond D.R."/>
        </authorList>
    </citation>
    <scope>NUCLEOTIDE SEQUENCE [LARGE SCALE GENOMIC DNA]</scope>
    <source>
        <strain evidence="9 10">Red1</strain>
    </source>
</reference>
<dbReference type="HAMAP" id="MF_01201">
    <property type="entry name" value="Ala_racemase"/>
    <property type="match status" value="1"/>
</dbReference>
<comment type="similarity">
    <text evidence="5">Belongs to the alanine racemase family.</text>
</comment>
<evidence type="ECO:0000259" key="8">
    <source>
        <dbReference type="SMART" id="SM01005"/>
    </source>
</evidence>
<dbReference type="InterPro" id="IPR029066">
    <property type="entry name" value="PLP-binding_barrel"/>
</dbReference>
<protein>
    <recommendedName>
        <fullName evidence="5">Alanine racemase</fullName>
        <ecNumber evidence="5">5.1.1.1</ecNumber>
    </recommendedName>
</protein>
<feature type="binding site" evidence="5 7">
    <location>
        <position position="313"/>
    </location>
    <ligand>
        <name>substrate</name>
    </ligand>
</feature>
<evidence type="ECO:0000256" key="2">
    <source>
        <dbReference type="ARBA" id="ARBA00001933"/>
    </source>
</evidence>
<feature type="active site" description="Proton acceptor; specific for D-alanine" evidence="5">
    <location>
        <position position="39"/>
    </location>
</feature>
<dbReference type="InterPro" id="IPR001608">
    <property type="entry name" value="Ala_racemase_N"/>
</dbReference>
<feature type="active site" description="Proton acceptor; specific for L-alanine" evidence="5">
    <location>
        <position position="265"/>
    </location>
</feature>
<dbReference type="OrthoDB" id="9813814at2"/>
<comment type="catalytic activity">
    <reaction evidence="1 5">
        <text>L-alanine = D-alanine</text>
        <dbReference type="Rhea" id="RHEA:20249"/>
        <dbReference type="ChEBI" id="CHEBI:57416"/>
        <dbReference type="ChEBI" id="CHEBI:57972"/>
        <dbReference type="EC" id="5.1.1.1"/>
    </reaction>
</comment>
<dbReference type="Gene3D" id="2.40.37.10">
    <property type="entry name" value="Lyase, Ornithine Decarboxylase, Chain A, domain 1"/>
    <property type="match status" value="1"/>
</dbReference>
<dbReference type="PANTHER" id="PTHR30511">
    <property type="entry name" value="ALANINE RACEMASE"/>
    <property type="match status" value="1"/>
</dbReference>
<gene>
    <name evidence="9" type="ORF">GSUB_13230</name>
</gene>
<organism evidence="9 10">
    <name type="scientific">Geoalkalibacter subterraneus</name>
    <dbReference type="NCBI Taxonomy" id="483547"/>
    <lineage>
        <taxon>Bacteria</taxon>
        <taxon>Pseudomonadati</taxon>
        <taxon>Thermodesulfobacteriota</taxon>
        <taxon>Desulfuromonadia</taxon>
        <taxon>Desulfuromonadales</taxon>
        <taxon>Geoalkalibacteraceae</taxon>
        <taxon>Geoalkalibacter</taxon>
    </lineage>
</organism>
<evidence type="ECO:0000256" key="5">
    <source>
        <dbReference type="HAMAP-Rule" id="MF_01201"/>
    </source>
</evidence>
<evidence type="ECO:0000256" key="7">
    <source>
        <dbReference type="PIRSR" id="PIRSR600821-52"/>
    </source>
</evidence>
<dbReference type="NCBIfam" id="TIGR00492">
    <property type="entry name" value="alr"/>
    <property type="match status" value="1"/>
</dbReference>
<comment type="cofactor">
    <cofactor evidence="2 5 6">
        <name>pyridoxal 5'-phosphate</name>
        <dbReference type="ChEBI" id="CHEBI:597326"/>
    </cofactor>
</comment>
<dbReference type="FunFam" id="3.20.20.10:FF:000002">
    <property type="entry name" value="Alanine racemase"/>
    <property type="match status" value="1"/>
</dbReference>
<comment type="function">
    <text evidence="5">Catalyzes the interconversion of L-alanine and D-alanine. May also act on other amino acids.</text>
</comment>
<feature type="domain" description="Alanine racemase C-terminal" evidence="8">
    <location>
        <begin position="244"/>
        <end position="372"/>
    </location>
</feature>
<evidence type="ECO:0000256" key="1">
    <source>
        <dbReference type="ARBA" id="ARBA00000316"/>
    </source>
</evidence>
<dbReference type="GO" id="GO:0008784">
    <property type="term" value="F:alanine racemase activity"/>
    <property type="evidence" value="ECO:0007669"/>
    <property type="project" value="UniProtKB-UniRule"/>
</dbReference>
<dbReference type="InterPro" id="IPR011079">
    <property type="entry name" value="Ala_racemase_C"/>
</dbReference>
<dbReference type="UniPathway" id="UPA00042">
    <property type="reaction ID" value="UER00497"/>
</dbReference>
<accession>A0A0B5FIZ0</accession>
<dbReference type="AlphaFoldDB" id="A0A0B5FIZ0"/>
<dbReference type="Pfam" id="PF01168">
    <property type="entry name" value="Ala_racemase_N"/>
    <property type="match status" value="1"/>
</dbReference>
<dbReference type="CDD" id="cd00430">
    <property type="entry name" value="PLPDE_III_AR"/>
    <property type="match status" value="1"/>
</dbReference>
<evidence type="ECO:0000256" key="4">
    <source>
        <dbReference type="ARBA" id="ARBA00023235"/>
    </source>
</evidence>
<feature type="modified residue" description="N6-(pyridoxal phosphate)lysine" evidence="5 6">
    <location>
        <position position="39"/>
    </location>
</feature>